<protein>
    <submittedName>
        <fullName evidence="2">Uncharacterized protein</fullName>
    </submittedName>
</protein>
<evidence type="ECO:0000313" key="3">
    <source>
        <dbReference type="Proteomes" id="UP000266482"/>
    </source>
</evidence>
<accession>A0A3A1UXJ7</accession>
<feature type="region of interest" description="Disordered" evidence="1">
    <location>
        <begin position="1"/>
        <end position="23"/>
    </location>
</feature>
<dbReference type="AlphaFoldDB" id="A0A3A1UXJ7"/>
<comment type="caution">
    <text evidence="2">The sequence shown here is derived from an EMBL/GenBank/DDBJ whole genome shotgun (WGS) entry which is preliminary data.</text>
</comment>
<evidence type="ECO:0000313" key="2">
    <source>
        <dbReference type="EMBL" id="RIX51043.1"/>
    </source>
</evidence>
<dbReference type="Proteomes" id="UP000266482">
    <property type="component" value="Unassembled WGS sequence"/>
</dbReference>
<proteinExistence type="predicted"/>
<organism evidence="2 3">
    <name type="scientific">Paenibacillus nanensis</name>
    <dbReference type="NCBI Taxonomy" id="393251"/>
    <lineage>
        <taxon>Bacteria</taxon>
        <taxon>Bacillati</taxon>
        <taxon>Bacillota</taxon>
        <taxon>Bacilli</taxon>
        <taxon>Bacillales</taxon>
        <taxon>Paenibacillaceae</taxon>
        <taxon>Paenibacillus</taxon>
    </lineage>
</organism>
<keyword evidence="3" id="KW-1185">Reference proteome</keyword>
<name>A0A3A1UXJ7_9BACL</name>
<reference evidence="2 3" key="1">
    <citation type="submission" date="2018-09" db="EMBL/GenBank/DDBJ databases">
        <title>Paenibacillus aracenensis nov. sp. isolated from a cave in southern Spain.</title>
        <authorList>
            <person name="Jurado V."/>
            <person name="Gutierrez-Patricio S."/>
            <person name="Gonzalez-Pimentel J.L."/>
            <person name="Miller A.Z."/>
            <person name="Laiz L."/>
            <person name="Saiz-Jimenez C."/>
        </authorList>
    </citation>
    <scope>NUCLEOTIDE SEQUENCE [LARGE SCALE GENOMIC DNA]</scope>
    <source>
        <strain evidence="2 3">DSM 22867</strain>
    </source>
</reference>
<evidence type="ECO:0000256" key="1">
    <source>
        <dbReference type="SAM" id="MobiDB-lite"/>
    </source>
</evidence>
<dbReference type="EMBL" id="QXQA01000012">
    <property type="protein sequence ID" value="RIX51043.1"/>
    <property type="molecule type" value="Genomic_DNA"/>
</dbReference>
<gene>
    <name evidence="2" type="ORF">D3P08_18345</name>
</gene>
<sequence length="88" mass="10376">MVNGGGLNERSYKKERTSGARRRFERKIVQKRANEWRAAEVCTKNRTKGSENVVSGGGLYEKSYKRERERGERRRFVRKIVQKGARTW</sequence>